<evidence type="ECO:0000313" key="1">
    <source>
        <dbReference type="EMBL" id="OEG70319.1"/>
    </source>
</evidence>
<comment type="caution">
    <text evidence="1">The sequence shown here is derived from an EMBL/GenBank/DDBJ whole genome shotgun (WGS) entry which is preliminary data.</text>
</comment>
<gene>
    <name evidence="1" type="ORF">ATZ36_04870</name>
</gene>
<proteinExistence type="predicted"/>
<sequence length="101" mass="11643">MVKNSQRVQDEFLYDWNSLADEELKNKLINYYSLNGSEIDEISRKTRVPSSYASVGKKAMEILLTYIKDGCSYTEALDKAINEGKFKVDIEHISSIEEKKQ</sequence>
<reference evidence="1 2" key="1">
    <citation type="submission" date="2015-11" db="EMBL/GenBank/DDBJ databases">
        <title>Evidence for parallel genomic evolution in an endosymbiosis of termite gut flagellates.</title>
        <authorList>
            <person name="Zheng H."/>
        </authorList>
    </citation>
    <scope>NUCLEOTIDE SEQUENCE [LARGE SCALE GENOMIC DNA]</scope>
    <source>
        <strain evidence="1 2">CET450</strain>
    </source>
</reference>
<name>A0A1E5IIK2_ENDTX</name>
<organism evidence="1 2">
    <name type="scientific">Endomicrobium trichonymphae</name>
    <dbReference type="NCBI Taxonomy" id="1408204"/>
    <lineage>
        <taxon>Bacteria</taxon>
        <taxon>Pseudomonadati</taxon>
        <taxon>Elusimicrobiota</taxon>
        <taxon>Endomicrobiia</taxon>
        <taxon>Endomicrobiales</taxon>
        <taxon>Endomicrobiaceae</taxon>
        <taxon>Candidatus Endomicrobiellum</taxon>
    </lineage>
</organism>
<dbReference type="AlphaFoldDB" id="A0A1E5IIK2"/>
<dbReference type="EMBL" id="LNVX01000373">
    <property type="protein sequence ID" value="OEG70319.1"/>
    <property type="molecule type" value="Genomic_DNA"/>
</dbReference>
<accession>A0A1E5IIK2</accession>
<dbReference type="Proteomes" id="UP000095237">
    <property type="component" value="Unassembled WGS sequence"/>
</dbReference>
<protein>
    <submittedName>
        <fullName evidence="1">Uncharacterized protein</fullName>
    </submittedName>
</protein>
<evidence type="ECO:0000313" key="2">
    <source>
        <dbReference type="Proteomes" id="UP000095237"/>
    </source>
</evidence>
<keyword evidence="2" id="KW-1185">Reference proteome</keyword>